<feature type="transmembrane region" description="Helical" evidence="11">
    <location>
        <begin position="972"/>
        <end position="990"/>
    </location>
</feature>
<dbReference type="InterPro" id="IPR017871">
    <property type="entry name" value="ABC_transporter-like_CS"/>
</dbReference>
<evidence type="ECO:0000256" key="6">
    <source>
        <dbReference type="ARBA" id="ARBA00022840"/>
    </source>
</evidence>
<dbReference type="SUPFAM" id="SSF52540">
    <property type="entry name" value="P-loop containing nucleoside triphosphate hydrolases"/>
    <property type="match status" value="1"/>
</dbReference>
<dbReference type="Proteomes" id="UP000823935">
    <property type="component" value="Unassembled WGS sequence"/>
</dbReference>
<keyword evidence="5" id="KW-0547">Nucleotide-binding</keyword>
<dbReference type="GO" id="GO:0016887">
    <property type="term" value="F:ATP hydrolysis activity"/>
    <property type="evidence" value="ECO:0007669"/>
    <property type="project" value="InterPro"/>
</dbReference>
<dbReference type="Gene3D" id="3.40.50.300">
    <property type="entry name" value="P-loop containing nucleotide triphosphate hydrolases"/>
    <property type="match status" value="1"/>
</dbReference>
<comment type="caution">
    <text evidence="13">The sequence shown here is derived from an EMBL/GenBank/DDBJ whole genome shotgun (WGS) entry which is preliminary data.</text>
</comment>
<evidence type="ECO:0000256" key="4">
    <source>
        <dbReference type="ARBA" id="ARBA00022692"/>
    </source>
</evidence>
<dbReference type="CDD" id="cd03255">
    <property type="entry name" value="ABC_MJ0796_LolCDE_FtsE"/>
    <property type="match status" value="1"/>
</dbReference>
<keyword evidence="2" id="KW-0813">Transport</keyword>
<proteinExistence type="inferred from homology"/>
<dbReference type="EMBL" id="DVIQ01000066">
    <property type="protein sequence ID" value="HIS32025.1"/>
    <property type="molecule type" value="Genomic_DNA"/>
</dbReference>
<evidence type="ECO:0000256" key="3">
    <source>
        <dbReference type="ARBA" id="ARBA00022475"/>
    </source>
</evidence>
<organism evidence="13 14">
    <name type="scientific">Candidatus Limivivens intestinipullorum</name>
    <dbReference type="NCBI Taxonomy" id="2840858"/>
    <lineage>
        <taxon>Bacteria</taxon>
        <taxon>Bacillati</taxon>
        <taxon>Bacillota</taxon>
        <taxon>Clostridia</taxon>
        <taxon>Lachnospirales</taxon>
        <taxon>Lachnospiraceae</taxon>
        <taxon>Lachnospiraceae incertae sedis</taxon>
        <taxon>Candidatus Limivivens</taxon>
    </lineage>
</organism>
<dbReference type="InterPro" id="IPR027417">
    <property type="entry name" value="P-loop_NTPase"/>
</dbReference>
<evidence type="ECO:0000256" key="5">
    <source>
        <dbReference type="ARBA" id="ARBA00022741"/>
    </source>
</evidence>
<feature type="compositionally biased region" description="Polar residues" evidence="10">
    <location>
        <begin position="635"/>
        <end position="646"/>
    </location>
</feature>
<evidence type="ECO:0000313" key="13">
    <source>
        <dbReference type="EMBL" id="HIS32025.1"/>
    </source>
</evidence>
<dbReference type="InterPro" id="IPR017911">
    <property type="entry name" value="MacB-like_ATP-bd"/>
</dbReference>
<dbReference type="InterPro" id="IPR003838">
    <property type="entry name" value="ABC3_permease_C"/>
</dbReference>
<evidence type="ECO:0000256" key="8">
    <source>
        <dbReference type="ARBA" id="ARBA00023136"/>
    </source>
</evidence>
<dbReference type="InterPro" id="IPR003593">
    <property type="entry name" value="AAA+_ATPase"/>
</dbReference>
<feature type="domain" description="ABC transporter" evidence="12">
    <location>
        <begin position="2"/>
        <end position="240"/>
    </location>
</feature>
<dbReference type="PANTHER" id="PTHR42798">
    <property type="entry name" value="LIPOPROTEIN-RELEASING SYSTEM ATP-BINDING PROTEIN LOLD"/>
    <property type="match status" value="1"/>
</dbReference>
<dbReference type="PROSITE" id="PS50893">
    <property type="entry name" value="ABC_TRANSPORTER_2"/>
    <property type="match status" value="1"/>
</dbReference>
<comment type="subcellular location">
    <subcellularLocation>
        <location evidence="1">Cell inner membrane</location>
        <topology evidence="1">Multi-pass membrane protein</topology>
    </subcellularLocation>
</comment>
<dbReference type="PROSITE" id="PS00211">
    <property type="entry name" value="ABC_TRANSPORTER_1"/>
    <property type="match status" value="1"/>
</dbReference>
<evidence type="ECO:0000256" key="10">
    <source>
        <dbReference type="SAM" id="MobiDB-lite"/>
    </source>
</evidence>
<dbReference type="PANTHER" id="PTHR42798:SF6">
    <property type="entry name" value="CELL DIVISION ATP-BINDING PROTEIN FTSE"/>
    <property type="match status" value="1"/>
</dbReference>
<reference evidence="13" key="2">
    <citation type="journal article" date="2021" name="PeerJ">
        <title>Extensive microbial diversity within the chicken gut microbiome revealed by metagenomics and culture.</title>
        <authorList>
            <person name="Gilroy R."/>
            <person name="Ravi A."/>
            <person name="Getino M."/>
            <person name="Pursley I."/>
            <person name="Horton D.L."/>
            <person name="Alikhan N.F."/>
            <person name="Baker D."/>
            <person name="Gharbi K."/>
            <person name="Hall N."/>
            <person name="Watson M."/>
            <person name="Adriaenssens E.M."/>
            <person name="Foster-Nyarko E."/>
            <person name="Jarju S."/>
            <person name="Secka A."/>
            <person name="Antonio M."/>
            <person name="Oren A."/>
            <person name="Chaudhuri R.R."/>
            <person name="La Ragione R."/>
            <person name="Hildebrand F."/>
            <person name="Pallen M.J."/>
        </authorList>
    </citation>
    <scope>NUCLEOTIDE SEQUENCE</scope>
    <source>
        <strain evidence="13">CHK190-19873</strain>
    </source>
</reference>
<gene>
    <name evidence="13" type="ORF">IAB44_10840</name>
</gene>
<dbReference type="GO" id="GO:0005886">
    <property type="term" value="C:plasma membrane"/>
    <property type="evidence" value="ECO:0007669"/>
    <property type="project" value="UniProtKB-SubCell"/>
</dbReference>
<sequence length="1007" mass="111027">MLELKNIKKDYFAGNEKVEALRGIDLQFRKCELVSILGPSGCGKTTLLNIIGGLDQYTSGDLIINGTSTKAYKDRDWDAYRNHSVGFVFQSYNLIPHQTVLENVELALKLSGVSKGECRRRAKEALKKVGLDTQMKKKPGEMSGGQMQRVAIARAIVNDPDIILADEPTGALDTKTSIQVMDILKELSKDRLVIMVTHNPELAERYSTRIVRILDGKITGDSSPLTPEEIQRERDAEKEGAEKNRRIKKPSMSFATSFGLSLRNLFTKKGRTALTSFAGSIGIIGIALIYAVSQGTTAYIDSLQEDTLSSYPLTLQAQSMDLGALMEEFIGSAASQGDHERDAVYQKAMVYDLVNALNSSENIENDLRAFKTYLEEEIQNTEGEGSLHDAVNGVQYTYNTDLLVYTENVDGTILRSDSRELMQDLLLEYFGLDLSSMLGLGEEYGMTENMSALSSLSPAGSSMVLWQEMLPGENGKLVSPLLESQYEVVYGSWPTEYNEIVLVLDENNELDDMALYALGLKSEKEIDAIMEAAINQTEIETEQKRWSYEEICDMDFRTILNADCYVLDEDTGLYVDLRNTEAGLRYLYDNGISLKVSGIIRPSEDAVSTMLDGSIGYTSELTEYMIEQSKDSPAVQAQQASPSTDIFTGLPFQESTADLTEEEKEQEFRDSIAGLDETEKGEAYVRIMSIPAQEEIDEAVSQAVSSADRGDMEDALTQGLAAQAGLGETDIQQYLSAMSDEELTELYTQMAEEQFKAQYAAQVQAQMESMDAAQKAAALDAAMESYTSGQCAVYYDEILEFSESSYEANLQELGYVELDNPSAIHIYASTFENKDMIEEAIADYNETVDDLAQIQYTDYVDLMMSTVTSIINAITYVLIAFVAVSLIVSSIMIGVITLISVQERTKEIGILRAVGASKRNVSSMFNAETLIIGFTSGILGVAITYLLCIPVNRILHHFTGISALQAYLPPEAAVVLVLISMTLTLFSGIIPSRSAAKKDPVVALRTE</sequence>
<keyword evidence="7 11" id="KW-1133">Transmembrane helix</keyword>
<keyword evidence="3" id="KW-1003">Cell membrane</keyword>
<dbReference type="Pfam" id="PF00005">
    <property type="entry name" value="ABC_tran"/>
    <property type="match status" value="1"/>
</dbReference>
<keyword evidence="4 11" id="KW-0812">Transmembrane</keyword>
<evidence type="ECO:0000313" key="14">
    <source>
        <dbReference type="Proteomes" id="UP000823935"/>
    </source>
</evidence>
<reference evidence="13" key="1">
    <citation type="submission" date="2020-10" db="EMBL/GenBank/DDBJ databases">
        <authorList>
            <person name="Gilroy R."/>
        </authorList>
    </citation>
    <scope>NUCLEOTIDE SEQUENCE</scope>
    <source>
        <strain evidence="13">CHK190-19873</strain>
    </source>
</reference>
<dbReference type="FunFam" id="3.40.50.300:FF:000032">
    <property type="entry name" value="Export ABC transporter ATP-binding protein"/>
    <property type="match status" value="1"/>
</dbReference>
<feature type="transmembrane region" description="Helical" evidence="11">
    <location>
        <begin position="273"/>
        <end position="292"/>
    </location>
</feature>
<feature type="transmembrane region" description="Helical" evidence="11">
    <location>
        <begin position="929"/>
        <end position="952"/>
    </location>
</feature>
<dbReference type="SMART" id="SM00382">
    <property type="entry name" value="AAA"/>
    <property type="match status" value="1"/>
</dbReference>
<dbReference type="Pfam" id="PF02687">
    <property type="entry name" value="FtsX"/>
    <property type="match status" value="1"/>
</dbReference>
<keyword evidence="6 13" id="KW-0067">ATP-binding</keyword>
<name>A0A9D1EU57_9FIRM</name>
<evidence type="ECO:0000256" key="11">
    <source>
        <dbReference type="SAM" id="Phobius"/>
    </source>
</evidence>
<dbReference type="GO" id="GO:0098796">
    <property type="term" value="C:membrane protein complex"/>
    <property type="evidence" value="ECO:0007669"/>
    <property type="project" value="UniProtKB-ARBA"/>
</dbReference>
<dbReference type="AlphaFoldDB" id="A0A9D1EU57"/>
<evidence type="ECO:0000256" key="2">
    <source>
        <dbReference type="ARBA" id="ARBA00022448"/>
    </source>
</evidence>
<accession>A0A9D1EU57</accession>
<feature type="region of interest" description="Disordered" evidence="10">
    <location>
        <begin position="630"/>
        <end position="649"/>
    </location>
</feature>
<dbReference type="GO" id="GO:0022857">
    <property type="term" value="F:transmembrane transporter activity"/>
    <property type="evidence" value="ECO:0007669"/>
    <property type="project" value="UniProtKB-ARBA"/>
</dbReference>
<dbReference type="InterPro" id="IPR003439">
    <property type="entry name" value="ABC_transporter-like_ATP-bd"/>
</dbReference>
<evidence type="ECO:0000256" key="7">
    <source>
        <dbReference type="ARBA" id="ARBA00022989"/>
    </source>
</evidence>
<protein>
    <submittedName>
        <fullName evidence="13">ABC transporter ATP-binding protein/permease</fullName>
    </submittedName>
</protein>
<feature type="transmembrane region" description="Helical" evidence="11">
    <location>
        <begin position="873"/>
        <end position="899"/>
    </location>
</feature>
<evidence type="ECO:0000259" key="12">
    <source>
        <dbReference type="PROSITE" id="PS50893"/>
    </source>
</evidence>
<comment type="similarity">
    <text evidence="9">Belongs to the ABC transporter superfamily. Macrolide exporter (TC 3.A.1.122) family.</text>
</comment>
<keyword evidence="8 11" id="KW-0472">Membrane</keyword>
<evidence type="ECO:0000256" key="1">
    <source>
        <dbReference type="ARBA" id="ARBA00004429"/>
    </source>
</evidence>
<evidence type="ECO:0000256" key="9">
    <source>
        <dbReference type="ARBA" id="ARBA00038388"/>
    </source>
</evidence>
<dbReference type="GO" id="GO:0005524">
    <property type="term" value="F:ATP binding"/>
    <property type="evidence" value="ECO:0007669"/>
    <property type="project" value="UniProtKB-KW"/>
</dbReference>
<feature type="region of interest" description="Disordered" evidence="10">
    <location>
        <begin position="222"/>
        <end position="244"/>
    </location>
</feature>
<feature type="compositionally biased region" description="Basic and acidic residues" evidence="10">
    <location>
        <begin position="229"/>
        <end position="244"/>
    </location>
</feature>